<dbReference type="SUPFAM" id="SSF47240">
    <property type="entry name" value="Ferritin-like"/>
    <property type="match status" value="1"/>
</dbReference>
<dbReference type="InterPro" id="IPR012347">
    <property type="entry name" value="Ferritin-like"/>
</dbReference>
<dbReference type="STRING" id="937334.SAMN05444406_12138"/>
<dbReference type="GO" id="GO:0046872">
    <property type="term" value="F:metal ion binding"/>
    <property type="evidence" value="ECO:0007669"/>
    <property type="project" value="InterPro"/>
</dbReference>
<dbReference type="Pfam" id="PF02915">
    <property type="entry name" value="Rubrerythrin"/>
    <property type="match status" value="1"/>
</dbReference>
<keyword evidence="3" id="KW-1185">Reference proteome</keyword>
<dbReference type="Proteomes" id="UP000198577">
    <property type="component" value="Unassembled WGS sequence"/>
</dbReference>
<evidence type="ECO:0000259" key="1">
    <source>
        <dbReference type="Pfam" id="PF02915"/>
    </source>
</evidence>
<dbReference type="GO" id="GO:0016491">
    <property type="term" value="F:oxidoreductase activity"/>
    <property type="evidence" value="ECO:0007669"/>
    <property type="project" value="InterPro"/>
</dbReference>
<evidence type="ECO:0000313" key="3">
    <source>
        <dbReference type="Proteomes" id="UP000198577"/>
    </source>
</evidence>
<dbReference type="EMBL" id="FOXR01000021">
    <property type="protein sequence ID" value="SFQ26318.1"/>
    <property type="molecule type" value="Genomic_DNA"/>
</dbReference>
<dbReference type="RefSeq" id="WP_051456427.1">
    <property type="nucleotide sequence ID" value="NZ_FOXR01000021.1"/>
</dbReference>
<accession>A0A1I5X302</accession>
<protein>
    <submittedName>
        <fullName evidence="2">Rubrerythrin</fullName>
    </submittedName>
</protein>
<evidence type="ECO:0000313" key="2">
    <source>
        <dbReference type="EMBL" id="SFQ26318.1"/>
    </source>
</evidence>
<dbReference type="InterPro" id="IPR003251">
    <property type="entry name" value="Rr_diiron-bd_dom"/>
</dbReference>
<dbReference type="InterPro" id="IPR009078">
    <property type="entry name" value="Ferritin-like_SF"/>
</dbReference>
<dbReference type="OrthoDB" id="1706542at2"/>
<dbReference type="AlphaFoldDB" id="A0A1I5X302"/>
<organism evidence="2 3">
    <name type="scientific">Caldicoprobacter faecalis</name>
    <dbReference type="NCBI Taxonomy" id="937334"/>
    <lineage>
        <taxon>Bacteria</taxon>
        <taxon>Bacillati</taxon>
        <taxon>Bacillota</taxon>
        <taxon>Clostridia</taxon>
        <taxon>Caldicoprobacterales</taxon>
        <taxon>Caldicoprobacteraceae</taxon>
        <taxon>Caldicoprobacter</taxon>
    </lineage>
</organism>
<dbReference type="Gene3D" id="1.20.1260.10">
    <property type="match status" value="1"/>
</dbReference>
<sequence>MELTNKERILLEDQLRAEYMCINKYRAYAAQAVDPEIKYLFDLVAKQEEQHANTLKMLLQQGGFNPPKQQ</sequence>
<gene>
    <name evidence="2" type="ORF">SAMN05444406_12138</name>
</gene>
<feature type="domain" description="Rubrerythrin diiron-binding" evidence="1">
    <location>
        <begin position="11"/>
        <end position="62"/>
    </location>
</feature>
<dbReference type="CDD" id="cd00657">
    <property type="entry name" value="Ferritin_like"/>
    <property type="match status" value="1"/>
</dbReference>
<name>A0A1I5X302_9FIRM</name>
<proteinExistence type="predicted"/>
<reference evidence="2 3" key="1">
    <citation type="submission" date="2016-10" db="EMBL/GenBank/DDBJ databases">
        <authorList>
            <person name="de Groot N.N."/>
        </authorList>
    </citation>
    <scope>NUCLEOTIDE SEQUENCE [LARGE SCALE GENOMIC DNA]</scope>
    <source>
        <strain evidence="2 3">DSM 20678</strain>
    </source>
</reference>